<dbReference type="EMBL" id="MNPJ01000013">
    <property type="protein sequence ID" value="OQS55170.1"/>
    <property type="molecule type" value="Genomic_DNA"/>
</dbReference>
<gene>
    <name evidence="2" type="ORF">EHP00_1547</name>
</gene>
<reference evidence="2 3" key="1">
    <citation type="journal article" date="2017" name="Environ. Microbiol.">
        <title>Decay of the glycolytic pathway and adaptation to intranuclear parasitism within Enterocytozoonidae microsporidia.</title>
        <authorList>
            <person name="Wiredu Boakye D."/>
            <person name="Jaroenlak P."/>
            <person name="Prachumwat A."/>
            <person name="Williams T.A."/>
            <person name="Bateman K.S."/>
            <person name="Itsathitphaisarn O."/>
            <person name="Sritunyalucksana K."/>
            <person name="Paszkiewicz K.H."/>
            <person name="Moore K.A."/>
            <person name="Stentiford G.D."/>
            <person name="Williams B.A."/>
        </authorList>
    </citation>
    <scope>NUCLEOTIDE SEQUENCE [LARGE SCALE GENOMIC DNA]</scope>
    <source>
        <strain evidence="2 3">TH1</strain>
    </source>
</reference>
<protein>
    <recommendedName>
        <fullName evidence="4">DUF4352 domain-containing protein</fullName>
    </recommendedName>
</protein>
<accession>A0A1W0E7D7</accession>
<sequence>MIFYILYFIFINFIICAESMDINEQNISEKKDSSSSEEYYDVKDYALGNNIKLISYIPNLIKRIDKTDLGVELICMEINTKPDKTKTVVMIFEFYTDFSGDVDLVERNPYKYTFEKHKTIITGEIKRGTYTVTFPFDLEEKMEYSLKVKNTSSLITYKYIGNSTFNIGKTIK</sequence>
<keyword evidence="3" id="KW-1185">Reference proteome</keyword>
<name>A0A1W0E7D7_9MICR</name>
<evidence type="ECO:0000256" key="1">
    <source>
        <dbReference type="SAM" id="SignalP"/>
    </source>
</evidence>
<comment type="caution">
    <text evidence="2">The sequence shown here is derived from an EMBL/GenBank/DDBJ whole genome shotgun (WGS) entry which is preliminary data.</text>
</comment>
<dbReference type="AlphaFoldDB" id="A0A1W0E7D7"/>
<proteinExistence type="predicted"/>
<evidence type="ECO:0000313" key="3">
    <source>
        <dbReference type="Proteomes" id="UP000192758"/>
    </source>
</evidence>
<feature type="signal peptide" evidence="1">
    <location>
        <begin position="1"/>
        <end position="19"/>
    </location>
</feature>
<feature type="chain" id="PRO_5010724382" description="DUF4352 domain-containing protein" evidence="1">
    <location>
        <begin position="20"/>
        <end position="172"/>
    </location>
</feature>
<evidence type="ECO:0008006" key="4">
    <source>
        <dbReference type="Google" id="ProtNLM"/>
    </source>
</evidence>
<dbReference type="Proteomes" id="UP000192758">
    <property type="component" value="Unassembled WGS sequence"/>
</dbReference>
<dbReference type="VEuPathDB" id="MicrosporidiaDB:EHP00_1547"/>
<organism evidence="2 3">
    <name type="scientific">Ecytonucleospora hepatopenaei</name>
    <dbReference type="NCBI Taxonomy" id="646526"/>
    <lineage>
        <taxon>Eukaryota</taxon>
        <taxon>Fungi</taxon>
        <taxon>Fungi incertae sedis</taxon>
        <taxon>Microsporidia</taxon>
        <taxon>Enterocytozoonidae</taxon>
        <taxon>Ecytonucleospora</taxon>
    </lineage>
</organism>
<keyword evidence="1" id="KW-0732">Signal</keyword>
<evidence type="ECO:0000313" key="2">
    <source>
        <dbReference type="EMBL" id="OQS55170.1"/>
    </source>
</evidence>